<dbReference type="Pfam" id="PF00478">
    <property type="entry name" value="IMPDH"/>
    <property type="match status" value="1"/>
</dbReference>
<dbReference type="PROSITE" id="PS00487">
    <property type="entry name" value="IMP_DH_GMP_RED"/>
    <property type="match status" value="1"/>
</dbReference>
<protein>
    <recommendedName>
        <fullName evidence="5">GMP reductase</fullName>
        <ecNumber evidence="5">1.7.1.7</ecNumber>
    </recommendedName>
    <alternativeName>
        <fullName evidence="5">Guanosine 5'-monophosphate oxidoreductase</fullName>
        <shortName evidence="5">Guanosine monophosphate reductase</shortName>
    </alternativeName>
</protein>
<evidence type="ECO:0000256" key="5">
    <source>
        <dbReference type="HAMAP-Rule" id="MF_01511"/>
    </source>
</evidence>
<dbReference type="HAMAP" id="MF_01511">
    <property type="entry name" value="GMP_reduct_type2"/>
    <property type="match status" value="1"/>
</dbReference>
<dbReference type="GO" id="GO:1902560">
    <property type="term" value="C:GMP reductase complex"/>
    <property type="evidence" value="ECO:0007669"/>
    <property type="project" value="InterPro"/>
</dbReference>
<evidence type="ECO:0000313" key="7">
    <source>
        <dbReference type="EMBL" id="QBM27875.1"/>
    </source>
</evidence>
<dbReference type="SUPFAM" id="SSF51412">
    <property type="entry name" value="Inosine monophosphate dehydrogenase (IMPDH)"/>
    <property type="match status" value="1"/>
</dbReference>
<dbReference type="InterPro" id="IPR005994">
    <property type="entry name" value="GuaC_type_2"/>
</dbReference>
<comment type="catalytic activity">
    <reaction evidence="4 5">
        <text>IMP + NH4(+) + NADP(+) = GMP + NADPH + 2 H(+)</text>
        <dbReference type="Rhea" id="RHEA:17185"/>
        <dbReference type="ChEBI" id="CHEBI:15378"/>
        <dbReference type="ChEBI" id="CHEBI:28938"/>
        <dbReference type="ChEBI" id="CHEBI:57783"/>
        <dbReference type="ChEBI" id="CHEBI:58053"/>
        <dbReference type="ChEBI" id="CHEBI:58115"/>
        <dbReference type="ChEBI" id="CHEBI:58349"/>
        <dbReference type="EC" id="1.7.1.7"/>
    </reaction>
</comment>
<comment type="function">
    <text evidence="3 5">Catalyzes the irreversible NADPH-dependent deamination of GMP to IMP. It functions in the conversion of nucleobase, nucleoside and nucleotide derivatives of G to A nucleotides, and in maintaining the intracellular balance of A and G nucleotides.</text>
</comment>
<keyword evidence="1 5" id="KW-0521">NADP</keyword>
<evidence type="ECO:0000259" key="6">
    <source>
        <dbReference type="Pfam" id="PF00478"/>
    </source>
</evidence>
<feature type="active site" description="Thioimidate intermediate" evidence="5">
    <location>
        <position position="173"/>
    </location>
</feature>
<feature type="domain" description="IMP dehydrogenase/GMP reductase" evidence="6">
    <location>
        <begin position="5"/>
        <end position="309"/>
    </location>
</feature>
<evidence type="ECO:0000256" key="4">
    <source>
        <dbReference type="ARBA" id="ARBA00048616"/>
    </source>
</evidence>
<dbReference type="InterPro" id="IPR001093">
    <property type="entry name" value="IMP_DH_GMPRt"/>
</dbReference>
<dbReference type="AlphaFoldDB" id="A0A4P6WZM6"/>
<keyword evidence="2 5" id="KW-0560">Oxidoreductase</keyword>
<dbReference type="EC" id="1.7.1.7" evidence="5"/>
<dbReference type="PANTHER" id="PTHR43170:SF5">
    <property type="entry name" value="GMP REDUCTASE"/>
    <property type="match status" value="1"/>
</dbReference>
<dbReference type="GO" id="GO:0005829">
    <property type="term" value="C:cytosol"/>
    <property type="evidence" value="ECO:0007669"/>
    <property type="project" value="TreeGrafter"/>
</dbReference>
<dbReference type="InterPro" id="IPR050139">
    <property type="entry name" value="GMP_reductase"/>
</dbReference>
<evidence type="ECO:0000256" key="2">
    <source>
        <dbReference type="ARBA" id="ARBA00023002"/>
    </source>
</evidence>
<dbReference type="CDD" id="cd00381">
    <property type="entry name" value="IMPDH"/>
    <property type="match status" value="1"/>
</dbReference>
<dbReference type="PANTHER" id="PTHR43170">
    <property type="entry name" value="GMP REDUCTASE"/>
    <property type="match status" value="1"/>
</dbReference>
<dbReference type="InterPro" id="IPR015875">
    <property type="entry name" value="IMP_DH/GMP_Rdtase_CS"/>
</dbReference>
<dbReference type="GO" id="GO:0006163">
    <property type="term" value="P:purine nucleotide metabolic process"/>
    <property type="evidence" value="ECO:0007669"/>
    <property type="project" value="UniProtKB-UniRule"/>
</dbReference>
<dbReference type="Gene3D" id="3.20.20.70">
    <property type="entry name" value="Aldolase class I"/>
    <property type="match status" value="1"/>
</dbReference>
<name>A0A4P6WZM6_HYDPS</name>
<dbReference type="InterPro" id="IPR013785">
    <property type="entry name" value="Aldolase_TIM"/>
</dbReference>
<gene>
    <name evidence="5 7" type="primary">guaC</name>
    <name evidence="7" type="ORF">HPF_09270</name>
</gene>
<evidence type="ECO:0000256" key="3">
    <source>
        <dbReference type="ARBA" id="ARBA00037691"/>
    </source>
</evidence>
<accession>A0A4P6WZM6</accession>
<keyword evidence="8" id="KW-1185">Reference proteome</keyword>
<dbReference type="EMBL" id="CP037867">
    <property type="protein sequence ID" value="QBM27875.1"/>
    <property type="molecule type" value="Genomic_DNA"/>
</dbReference>
<evidence type="ECO:0000313" key="8">
    <source>
        <dbReference type="Proteomes" id="UP000293912"/>
    </source>
</evidence>
<dbReference type="NCBIfam" id="NF003966">
    <property type="entry name" value="PRK05458.1"/>
    <property type="match status" value="1"/>
</dbReference>
<dbReference type="GO" id="GO:0003920">
    <property type="term" value="F:GMP reductase activity"/>
    <property type="evidence" value="ECO:0007669"/>
    <property type="project" value="UniProtKB-UniRule"/>
</dbReference>
<reference evidence="7 8" key="1">
    <citation type="submission" date="2019-03" db="EMBL/GenBank/DDBJ databases">
        <authorList>
            <person name="Sebastian G."/>
            <person name="Baumann P."/>
            <person name="Ruckert C."/>
            <person name="Kalinowski J."/>
            <person name="Nebel B."/>
            <person name="Takors R."/>
            <person name="Blombach B."/>
        </authorList>
    </citation>
    <scope>NUCLEOTIDE SEQUENCE [LARGE SCALE GENOMIC DNA]</scope>
    <source>
        <strain evidence="7 8">DSM 1084</strain>
    </source>
</reference>
<dbReference type="PIRSF" id="PIRSF036500">
    <property type="entry name" value="GMP_red_Firmic"/>
    <property type="match status" value="1"/>
</dbReference>
<dbReference type="NCBIfam" id="TIGR01306">
    <property type="entry name" value="GMP_reduct_2"/>
    <property type="match status" value="1"/>
</dbReference>
<feature type="binding site" evidence="5">
    <location>
        <begin position="202"/>
        <end position="225"/>
    </location>
    <ligand>
        <name>NADP(+)</name>
        <dbReference type="ChEBI" id="CHEBI:58349"/>
    </ligand>
</feature>
<proteinExistence type="inferred from homology"/>
<sequence length="325" mass="35706">MEIFDYDNILLLPRKCRVESRSECDPSIEFGGRRFKLPVVPANMKTVLDESISEWLAANGYFYVMHRFDLDNVAYAKRMREKGLFVSISSGVKAPDYDVIDRLAADGVGADYITIDIAHGHAESVRKMIEHIKQKLPQAFVIAGNVATPEAVIDLENWGADATKVGVGPGKVCITKLKTGFGTGGWQLSALKWCARVATKPIIADGGIRHHGDIAKSVRFGATMVMIGSLFAGHEESPGQTVEVDGKLYKEYYGSASDFNKGEYKHVEGKRILEPIKGKLADTLREMQEDVQSSISYAGGTQLTDLKKVNYVILGGENAGEHLFM</sequence>
<dbReference type="RefSeq" id="WP_133156425.1">
    <property type="nucleotide sequence ID" value="NZ_CP037867.1"/>
</dbReference>
<organism evidence="7 8">
    <name type="scientific">Hydrogenophaga pseudoflava</name>
    <name type="common">Pseudomonas carboxydoflava</name>
    <dbReference type="NCBI Taxonomy" id="47421"/>
    <lineage>
        <taxon>Bacteria</taxon>
        <taxon>Pseudomonadati</taxon>
        <taxon>Pseudomonadota</taxon>
        <taxon>Betaproteobacteria</taxon>
        <taxon>Burkholderiales</taxon>
        <taxon>Comamonadaceae</taxon>
        <taxon>Hydrogenophaga</taxon>
    </lineage>
</organism>
<dbReference type="Proteomes" id="UP000293912">
    <property type="component" value="Chromosome"/>
</dbReference>
<evidence type="ECO:0000256" key="1">
    <source>
        <dbReference type="ARBA" id="ARBA00022857"/>
    </source>
</evidence>
<comment type="similarity">
    <text evidence="5">Belongs to the IMPDH/GMPR family. GuaC type 2 subfamily.</text>
</comment>
<dbReference type="KEGG" id="hpse:HPF_09270"/>
<dbReference type="SMART" id="SM01240">
    <property type="entry name" value="IMPDH"/>
    <property type="match status" value="1"/>
</dbReference>